<keyword evidence="2" id="KW-1185">Reference proteome</keyword>
<sequence>MIVLENEDTDLTAVPRSIIWCPLFLRLSILLGLVSPINSSRDNQVVSSMALPLQFRLVFTHPPAAITSHRLISPSESKLKVRWSPYKGSCHISHGIYIFKTENSHS</sequence>
<organism evidence="1 2">
    <name type="scientific">Penicillium thymicola</name>
    <dbReference type="NCBI Taxonomy" id="293382"/>
    <lineage>
        <taxon>Eukaryota</taxon>
        <taxon>Fungi</taxon>
        <taxon>Dikarya</taxon>
        <taxon>Ascomycota</taxon>
        <taxon>Pezizomycotina</taxon>
        <taxon>Eurotiomycetes</taxon>
        <taxon>Eurotiomycetidae</taxon>
        <taxon>Eurotiales</taxon>
        <taxon>Aspergillaceae</taxon>
        <taxon>Penicillium</taxon>
    </lineage>
</organism>
<gene>
    <name evidence="1" type="ORF">VN97_g11641</name>
</gene>
<protein>
    <submittedName>
        <fullName evidence="1">Uncharacterized protein</fullName>
    </submittedName>
</protein>
<comment type="caution">
    <text evidence="1">The sequence shown here is derived from an EMBL/GenBank/DDBJ whole genome shotgun (WGS) entry which is preliminary data.</text>
</comment>
<accession>A0AAI9T7T1</accession>
<reference evidence="1" key="1">
    <citation type="submission" date="2015-06" db="EMBL/GenBank/DDBJ databases">
        <authorList>
            <person name="Nguyen H."/>
        </authorList>
    </citation>
    <scope>NUCLEOTIDE SEQUENCE</scope>
    <source>
        <strain evidence="1">DAOM 180753</strain>
    </source>
</reference>
<evidence type="ECO:0000313" key="2">
    <source>
        <dbReference type="Proteomes" id="UP001227192"/>
    </source>
</evidence>
<name>A0AAI9T7T1_PENTH</name>
<dbReference type="Proteomes" id="UP001227192">
    <property type="component" value="Unassembled WGS sequence"/>
</dbReference>
<reference evidence="1" key="2">
    <citation type="journal article" date="2016" name="Fungal Biol.">
        <title>Ochratoxin A production by Penicillium thymicola.</title>
        <authorList>
            <person name="Nguyen H.D.T."/>
            <person name="McMullin D.R."/>
            <person name="Ponomareva E."/>
            <person name="Riley R."/>
            <person name="Pomraning K.R."/>
            <person name="Baker S.E."/>
            <person name="Seifert K.A."/>
        </authorList>
    </citation>
    <scope>NUCLEOTIDE SEQUENCE</scope>
    <source>
        <strain evidence="1">DAOM 180753</strain>
    </source>
</reference>
<evidence type="ECO:0000313" key="1">
    <source>
        <dbReference type="EMBL" id="KAJ9481820.1"/>
    </source>
</evidence>
<proteinExistence type="predicted"/>
<dbReference type="EMBL" id="LACB01000673">
    <property type="protein sequence ID" value="KAJ9481820.1"/>
    <property type="molecule type" value="Genomic_DNA"/>
</dbReference>
<dbReference type="AlphaFoldDB" id="A0AAI9T7T1"/>